<accession>E3H8M8</accession>
<dbReference type="HOGENOM" id="CLU_052028_0_0_0"/>
<dbReference type="PANTHER" id="PTHR30035:SF1">
    <property type="entry name" value="AB HYDROLASE-1 DOMAIN-CONTAINING PROTEIN"/>
    <property type="match status" value="1"/>
</dbReference>
<evidence type="ECO:0000313" key="1">
    <source>
        <dbReference type="EMBL" id="ADO83010.1"/>
    </source>
</evidence>
<protein>
    <recommendedName>
        <fullName evidence="3">AB hydrolase-1 domain-containing protein</fullName>
    </recommendedName>
</protein>
<name>E3H8M8_ILYPC</name>
<dbReference type="Proteomes" id="UP000006875">
    <property type="component" value="Chromosome"/>
</dbReference>
<dbReference type="eggNOG" id="COG1506">
    <property type="taxonomic scope" value="Bacteria"/>
</dbReference>
<dbReference type="AlphaFoldDB" id="E3H8M8"/>
<evidence type="ECO:0008006" key="3">
    <source>
        <dbReference type="Google" id="ProtNLM"/>
    </source>
</evidence>
<dbReference type="RefSeq" id="WP_013387677.1">
    <property type="nucleotide sequence ID" value="NC_014632.1"/>
</dbReference>
<dbReference type="Gene3D" id="3.40.50.1820">
    <property type="entry name" value="alpha/beta hydrolase"/>
    <property type="match status" value="1"/>
</dbReference>
<keyword evidence="2" id="KW-1185">Reference proteome</keyword>
<organism evidence="1 2">
    <name type="scientific">Ilyobacter polytropus (strain ATCC 51220 / DSM 2926 / LMG 16218 / CuHBu1)</name>
    <dbReference type="NCBI Taxonomy" id="572544"/>
    <lineage>
        <taxon>Bacteria</taxon>
        <taxon>Fusobacteriati</taxon>
        <taxon>Fusobacteriota</taxon>
        <taxon>Fusobacteriia</taxon>
        <taxon>Fusobacteriales</taxon>
        <taxon>Fusobacteriaceae</taxon>
        <taxon>Ilyobacter</taxon>
    </lineage>
</organism>
<dbReference type="PANTHER" id="PTHR30035">
    <property type="entry name" value="LIPOPROTEIN VACJ-RELATED"/>
    <property type="match status" value="1"/>
</dbReference>
<gene>
    <name evidence="1" type="ordered locus">Ilyop_1229</name>
</gene>
<dbReference type="EMBL" id="CP002281">
    <property type="protein sequence ID" value="ADO83010.1"/>
    <property type="molecule type" value="Genomic_DNA"/>
</dbReference>
<proteinExistence type="predicted"/>
<dbReference type="KEGG" id="ipo:Ilyop_1229"/>
<reference evidence="1 2" key="1">
    <citation type="journal article" date="2010" name="Stand. Genomic Sci.">
        <title>Complete genome sequence of Ilyobacter polytropus type strain (CuHbu1).</title>
        <authorList>
            <person name="Sikorski J."/>
            <person name="Chertkov O."/>
            <person name="Lapidus A."/>
            <person name="Nolan M."/>
            <person name="Lucas S."/>
            <person name="Del Rio T.G."/>
            <person name="Tice H."/>
            <person name="Cheng J.F."/>
            <person name="Tapia R."/>
            <person name="Han C."/>
            <person name="Goodwin L."/>
            <person name="Pitluck S."/>
            <person name="Liolios K."/>
            <person name="Ivanova N."/>
            <person name="Mavromatis K."/>
            <person name="Mikhailova N."/>
            <person name="Pati A."/>
            <person name="Chen A."/>
            <person name="Palaniappan K."/>
            <person name="Land M."/>
            <person name="Hauser L."/>
            <person name="Chang Y.J."/>
            <person name="Jeffries C.D."/>
            <person name="Brambilla E."/>
            <person name="Yasawong M."/>
            <person name="Rohde M."/>
            <person name="Pukall R."/>
            <person name="Spring S."/>
            <person name="Goker M."/>
            <person name="Woyke T."/>
            <person name="Bristow J."/>
            <person name="Eisen J.A."/>
            <person name="Markowitz V."/>
            <person name="Hugenholtz P."/>
            <person name="Kyrpides N.C."/>
            <person name="Klenk H.P."/>
        </authorList>
    </citation>
    <scope>NUCLEOTIDE SEQUENCE [LARGE SCALE GENOMIC DNA]</scope>
    <source>
        <strain evidence="2">ATCC 51220 / DSM 2926 / LMG 16218 / CuHBu1</strain>
    </source>
</reference>
<dbReference type="OrthoDB" id="7328659at2"/>
<sequence>MKKIIFIFVLIISMTSYSQREYNYPFEDPYIATVIGSSNMMTSGVSEEVPRREYTIQINPDEKPPKHLWYHKGFQFSLVKQNHKAPLIFLIAGTGTSYSSWKMKSFERIFYDAGFHVVSISSPVNPNFLITASNIKMPGVLFNDSHDVYKVMKYIYKEIEDKVDIEEFYLMGYSLGGTQAAYVTMLDDEEKYFNFKRVLMVNPAVNLYESAKILDDMLDNNIPGGRKNVGQFLEKIYRELGQHIKGDNVEINEDTIYDSFKDNYLSQKELAALIGIAFRVAAIDVNYLGDVLNKRGVYVPKDRDIGKFESLDPYLDNINFASFTEYVRNIAYPYYAEIYDGLTLEELISKTDIHEIKDYLIKSEKIAMVTNEDELILTPDNLKFLKETFKGRSIIYPRGGHCGNMYYTTNVENMVRYFQKGVFAHEN</sequence>
<dbReference type="SUPFAM" id="SSF53474">
    <property type="entry name" value="alpha/beta-Hydrolases"/>
    <property type="match status" value="1"/>
</dbReference>
<dbReference type="InterPro" id="IPR007428">
    <property type="entry name" value="MlaA"/>
</dbReference>
<dbReference type="GO" id="GO:0016020">
    <property type="term" value="C:membrane"/>
    <property type="evidence" value="ECO:0007669"/>
    <property type="project" value="InterPro"/>
</dbReference>
<dbReference type="STRING" id="572544.Ilyop_1229"/>
<evidence type="ECO:0000313" key="2">
    <source>
        <dbReference type="Proteomes" id="UP000006875"/>
    </source>
</evidence>
<dbReference type="InterPro" id="IPR029058">
    <property type="entry name" value="AB_hydrolase_fold"/>
</dbReference>